<comment type="caution">
    <text evidence="2">The sequence shown here is derived from an EMBL/GenBank/DDBJ whole genome shotgun (WGS) entry which is preliminary data.</text>
</comment>
<keyword evidence="3" id="KW-1185">Reference proteome</keyword>
<keyword evidence="1" id="KW-1133">Transmembrane helix</keyword>
<feature type="transmembrane region" description="Helical" evidence="1">
    <location>
        <begin position="139"/>
        <end position="160"/>
    </location>
</feature>
<feature type="transmembrane region" description="Helical" evidence="1">
    <location>
        <begin position="116"/>
        <end position="133"/>
    </location>
</feature>
<feature type="transmembrane region" description="Helical" evidence="1">
    <location>
        <begin position="197"/>
        <end position="215"/>
    </location>
</feature>
<dbReference type="EMBL" id="CAJFCW020000004">
    <property type="protein sequence ID" value="CAG9110196.1"/>
    <property type="molecule type" value="Genomic_DNA"/>
</dbReference>
<proteinExistence type="predicted"/>
<reference evidence="2" key="1">
    <citation type="submission" date="2020-09" db="EMBL/GenBank/DDBJ databases">
        <authorList>
            <person name="Kikuchi T."/>
        </authorList>
    </citation>
    <scope>NUCLEOTIDE SEQUENCE</scope>
    <source>
        <strain evidence="2">SH1</strain>
    </source>
</reference>
<protein>
    <submittedName>
        <fullName evidence="2">Uncharacterized protein</fullName>
    </submittedName>
</protein>
<keyword evidence="1" id="KW-0472">Membrane</keyword>
<feature type="transmembrane region" description="Helical" evidence="1">
    <location>
        <begin position="85"/>
        <end position="104"/>
    </location>
</feature>
<accession>A0A811KSW6</accession>
<feature type="transmembrane region" description="Helical" evidence="1">
    <location>
        <begin position="53"/>
        <end position="73"/>
    </location>
</feature>
<feature type="transmembrane region" description="Helical" evidence="1">
    <location>
        <begin position="227"/>
        <end position="252"/>
    </location>
</feature>
<sequence>MDQKDRPSSKIVFQFVSANEGTVIDAIDLTGSEDVSQYDSPYKTKLFDVNLMVYIRVISVVQLITTLLIFLSWNRDPFLRKDHYNFIGILPTVTCFYTAFVVFVKKTLIQLEDLPLITLYAFTSAIVWSLIYLKCYVAIFFLGLHLLATYVFTTITASYLETGYCCFSLMEDKDEFKFFYWHRLFLPNMNKSMPQKFKLLVLSILSFTCAIAFYSNVGSVFTYDGKYYGGTSFLVTSVLSAPIGLFDVWYYLNFKEDEELDVRTTQLVSSFF</sequence>
<dbReference type="EMBL" id="CAJFDH010000004">
    <property type="protein sequence ID" value="CAD5218366.1"/>
    <property type="molecule type" value="Genomic_DNA"/>
</dbReference>
<dbReference type="Proteomes" id="UP000783686">
    <property type="component" value="Unassembled WGS sequence"/>
</dbReference>
<name>A0A811KSW6_9BILA</name>
<keyword evidence="1" id="KW-0812">Transmembrane</keyword>
<gene>
    <name evidence="2" type="ORF">BOKJ2_LOCUS7576</name>
</gene>
<organism evidence="2 3">
    <name type="scientific">Bursaphelenchus okinawaensis</name>
    <dbReference type="NCBI Taxonomy" id="465554"/>
    <lineage>
        <taxon>Eukaryota</taxon>
        <taxon>Metazoa</taxon>
        <taxon>Ecdysozoa</taxon>
        <taxon>Nematoda</taxon>
        <taxon>Chromadorea</taxon>
        <taxon>Rhabditida</taxon>
        <taxon>Tylenchina</taxon>
        <taxon>Tylenchomorpha</taxon>
        <taxon>Aphelenchoidea</taxon>
        <taxon>Aphelenchoididae</taxon>
        <taxon>Bursaphelenchus</taxon>
    </lineage>
</organism>
<dbReference type="Proteomes" id="UP000614601">
    <property type="component" value="Unassembled WGS sequence"/>
</dbReference>
<evidence type="ECO:0000313" key="2">
    <source>
        <dbReference type="EMBL" id="CAD5218366.1"/>
    </source>
</evidence>
<dbReference type="AlphaFoldDB" id="A0A811KSW6"/>
<evidence type="ECO:0000256" key="1">
    <source>
        <dbReference type="SAM" id="Phobius"/>
    </source>
</evidence>
<dbReference type="OrthoDB" id="10666851at2759"/>
<evidence type="ECO:0000313" key="3">
    <source>
        <dbReference type="Proteomes" id="UP000614601"/>
    </source>
</evidence>